<dbReference type="Gene3D" id="3.40.140.10">
    <property type="entry name" value="Cytidine Deaminase, domain 2"/>
    <property type="match status" value="1"/>
</dbReference>
<protein>
    <submittedName>
        <fullName evidence="1">DNA repair protein RadC</fullName>
    </submittedName>
</protein>
<evidence type="ECO:0000313" key="2">
    <source>
        <dbReference type="Proteomes" id="UP000806577"/>
    </source>
</evidence>
<dbReference type="InterPro" id="IPR020891">
    <property type="entry name" value="UPF0758_CS"/>
</dbReference>
<reference evidence="1 2" key="1">
    <citation type="journal article" date="2021" name="Int. J. Syst. Evol. Microbiol.">
        <title>&lt;i&gt;Pectobacterium quasiaquaticum&lt;/i&gt; sp. nov., isolated from waterways.</title>
        <authorList>
            <person name="Ben Moussa H."/>
            <person name="Pedron J."/>
            <person name="Bertrand C."/>
            <person name="Hecquet A."/>
            <person name="Barny M.A."/>
        </authorList>
    </citation>
    <scope>NUCLEOTIDE SEQUENCE [LARGE SCALE GENOMIC DNA]</scope>
    <source>
        <strain evidence="1 2">A477-S1-J17</strain>
    </source>
</reference>
<dbReference type="Pfam" id="PF04002">
    <property type="entry name" value="RadC"/>
    <property type="match status" value="1"/>
</dbReference>
<evidence type="ECO:0000313" key="1">
    <source>
        <dbReference type="EMBL" id="URG47485.1"/>
    </source>
</evidence>
<sequence>MSTSVVLKNSARLFNILDAQHEDWIIARAMEIVERRMFRGGQTLQNSAATMDFLRTKLAQEPNEVFSALFMDNQNRVIAYEELFKGTVNSTSVYPCVVLSRALAHNAAAIIFAHNHPSGLTEPSNADKFITSRLKGVLDAVDVRMLDHVIVGQGRPFSFAEMGLL</sequence>
<dbReference type="RefSeq" id="WP_039551882.1">
    <property type="nucleotide sequence ID" value="NZ_CP065177.1"/>
</dbReference>
<dbReference type="PANTHER" id="PTHR30471:SF3">
    <property type="entry name" value="UPF0758 PROTEIN YEES-RELATED"/>
    <property type="match status" value="1"/>
</dbReference>
<dbReference type="InterPro" id="IPR037518">
    <property type="entry name" value="MPN"/>
</dbReference>
<dbReference type="AlphaFoldDB" id="A0A9Q2EY71"/>
<gene>
    <name evidence="1" type="primary">radC</name>
    <name evidence="1" type="ORF">IG609_011635</name>
</gene>
<dbReference type="Proteomes" id="UP000806577">
    <property type="component" value="Chromosome"/>
</dbReference>
<name>A0A9Q2EY71_9GAMM</name>
<dbReference type="InterPro" id="IPR001405">
    <property type="entry name" value="UPF0758"/>
</dbReference>
<keyword evidence="2" id="KW-1185">Reference proteome</keyword>
<dbReference type="NCBIfam" id="TIGR00608">
    <property type="entry name" value="radc"/>
    <property type="match status" value="1"/>
</dbReference>
<dbReference type="PROSITE" id="PS50249">
    <property type="entry name" value="MPN"/>
    <property type="match status" value="1"/>
</dbReference>
<dbReference type="EMBL" id="CP065177">
    <property type="protein sequence ID" value="URG47485.1"/>
    <property type="molecule type" value="Genomic_DNA"/>
</dbReference>
<dbReference type="PANTHER" id="PTHR30471">
    <property type="entry name" value="DNA REPAIR PROTEIN RADC"/>
    <property type="match status" value="1"/>
</dbReference>
<organism evidence="1 2">
    <name type="scientific">Pectobacterium quasiaquaticum</name>
    <dbReference type="NCBI Taxonomy" id="2774015"/>
    <lineage>
        <taxon>Bacteria</taxon>
        <taxon>Pseudomonadati</taxon>
        <taxon>Pseudomonadota</taxon>
        <taxon>Gammaproteobacteria</taxon>
        <taxon>Enterobacterales</taxon>
        <taxon>Pectobacteriaceae</taxon>
        <taxon>Pectobacterium</taxon>
    </lineage>
</organism>
<accession>A0A9Q2EY71</accession>
<dbReference type="PROSITE" id="PS01302">
    <property type="entry name" value="UPF0758"/>
    <property type="match status" value="1"/>
</dbReference>
<proteinExistence type="predicted"/>
<dbReference type="CDD" id="cd08071">
    <property type="entry name" value="MPN_DUF2466"/>
    <property type="match status" value="1"/>
</dbReference>
<dbReference type="InterPro" id="IPR025657">
    <property type="entry name" value="RadC_JAB"/>
</dbReference>
<dbReference type="KEGG" id="pqu:IG609_011635"/>